<name>A0A9D1NR09_9FIRM</name>
<dbReference type="Gene3D" id="2.60.40.1180">
    <property type="entry name" value="Golgi alpha-mannosidase II"/>
    <property type="match status" value="2"/>
</dbReference>
<feature type="domain" description="Glycoside hydrolase family 31 N-terminal" evidence="4">
    <location>
        <begin position="30"/>
        <end position="210"/>
    </location>
</feature>
<evidence type="ECO:0000259" key="4">
    <source>
        <dbReference type="Pfam" id="PF13802"/>
    </source>
</evidence>
<dbReference type="GO" id="GO:0005975">
    <property type="term" value="P:carbohydrate metabolic process"/>
    <property type="evidence" value="ECO:0007669"/>
    <property type="project" value="InterPro"/>
</dbReference>
<dbReference type="EMBL" id="DVOL01000087">
    <property type="protein sequence ID" value="HIV11222.1"/>
    <property type="molecule type" value="Genomic_DNA"/>
</dbReference>
<dbReference type="InterPro" id="IPR000322">
    <property type="entry name" value="Glyco_hydro_31_TIM"/>
</dbReference>
<dbReference type="Pfam" id="PF21365">
    <property type="entry name" value="Glyco_hydro_31_3rd"/>
    <property type="match status" value="1"/>
</dbReference>
<keyword evidence="2" id="KW-0326">Glycosidase</keyword>
<gene>
    <name evidence="7" type="ORF">IAD28_05985</name>
</gene>
<dbReference type="InterPro" id="IPR051816">
    <property type="entry name" value="Glycosyl_Hydrolase_31"/>
</dbReference>
<dbReference type="InterPro" id="IPR017853">
    <property type="entry name" value="GH"/>
</dbReference>
<dbReference type="Proteomes" id="UP000823960">
    <property type="component" value="Unassembled WGS sequence"/>
</dbReference>
<dbReference type="SUPFAM" id="SSF51445">
    <property type="entry name" value="(Trans)glycosidases"/>
    <property type="match status" value="1"/>
</dbReference>
<feature type="domain" description="Glycoside hydrolase family 31 TIM barrel" evidence="3">
    <location>
        <begin position="260"/>
        <end position="597"/>
    </location>
</feature>
<evidence type="ECO:0000313" key="8">
    <source>
        <dbReference type="Proteomes" id="UP000823960"/>
    </source>
</evidence>
<evidence type="ECO:0000259" key="6">
    <source>
        <dbReference type="Pfam" id="PF21365"/>
    </source>
</evidence>
<dbReference type="CDD" id="cd06591">
    <property type="entry name" value="GH31_xylosidase_XylS"/>
    <property type="match status" value="1"/>
</dbReference>
<dbReference type="CDD" id="cd14752">
    <property type="entry name" value="GH31_N"/>
    <property type="match status" value="1"/>
</dbReference>
<dbReference type="InterPro" id="IPR011013">
    <property type="entry name" value="Gal_mutarotase_sf_dom"/>
</dbReference>
<evidence type="ECO:0000259" key="5">
    <source>
        <dbReference type="Pfam" id="PF17137"/>
    </source>
</evidence>
<dbReference type="PANTHER" id="PTHR43863">
    <property type="entry name" value="HYDROLASE, PUTATIVE (AFU_ORTHOLOGUE AFUA_1G03140)-RELATED"/>
    <property type="match status" value="1"/>
</dbReference>
<dbReference type="InterPro" id="IPR033403">
    <property type="entry name" value="DUF5110"/>
</dbReference>
<dbReference type="InterPro" id="IPR013780">
    <property type="entry name" value="Glyco_hydro_b"/>
</dbReference>
<protein>
    <submittedName>
        <fullName evidence="7">DUF5110 domain-containing protein</fullName>
    </submittedName>
</protein>
<dbReference type="Pfam" id="PF13802">
    <property type="entry name" value="Gal_mutarotas_2"/>
    <property type="match status" value="1"/>
</dbReference>
<dbReference type="GO" id="GO:0030246">
    <property type="term" value="F:carbohydrate binding"/>
    <property type="evidence" value="ECO:0007669"/>
    <property type="project" value="InterPro"/>
</dbReference>
<organism evidence="7 8">
    <name type="scientific">Candidatus Faeciplasma avium</name>
    <dbReference type="NCBI Taxonomy" id="2840798"/>
    <lineage>
        <taxon>Bacteria</taxon>
        <taxon>Bacillati</taxon>
        <taxon>Bacillota</taxon>
        <taxon>Clostridia</taxon>
        <taxon>Eubacteriales</taxon>
        <taxon>Oscillospiraceae</taxon>
        <taxon>Oscillospiraceae incertae sedis</taxon>
        <taxon>Candidatus Faeciplasma</taxon>
    </lineage>
</organism>
<dbReference type="InterPro" id="IPR048395">
    <property type="entry name" value="Glyco_hydro_31_C"/>
</dbReference>
<evidence type="ECO:0000313" key="7">
    <source>
        <dbReference type="EMBL" id="HIV11222.1"/>
    </source>
</evidence>
<dbReference type="InterPro" id="IPR025887">
    <property type="entry name" value="Glyco_hydro_31_N_dom"/>
</dbReference>
<dbReference type="Pfam" id="PF17137">
    <property type="entry name" value="DUF5110"/>
    <property type="match status" value="1"/>
</dbReference>
<dbReference type="SUPFAM" id="SSF74650">
    <property type="entry name" value="Galactose mutarotase-like"/>
    <property type="match status" value="1"/>
</dbReference>
<dbReference type="AlphaFoldDB" id="A0A9D1NR09"/>
<reference evidence="7" key="1">
    <citation type="submission" date="2020-10" db="EMBL/GenBank/DDBJ databases">
        <authorList>
            <person name="Gilroy R."/>
        </authorList>
    </citation>
    <scope>NUCLEOTIDE SEQUENCE</scope>
    <source>
        <strain evidence="7">1370</strain>
    </source>
</reference>
<dbReference type="Pfam" id="PF01055">
    <property type="entry name" value="Glyco_hydro_31_2nd"/>
    <property type="match status" value="1"/>
</dbReference>
<dbReference type="Gene3D" id="3.20.20.80">
    <property type="entry name" value="Glycosidases"/>
    <property type="match status" value="1"/>
</dbReference>
<dbReference type="GO" id="GO:0004553">
    <property type="term" value="F:hydrolase activity, hydrolyzing O-glycosyl compounds"/>
    <property type="evidence" value="ECO:0007669"/>
    <property type="project" value="InterPro"/>
</dbReference>
<feature type="domain" description="Glycosyl hydrolase family 31 C-terminal" evidence="6">
    <location>
        <begin position="607"/>
        <end position="700"/>
    </location>
</feature>
<sequence>MLYAPRPKSAKISEYFLENGSLILRSEAQTLRLTPVSDKILRISALPDGVPSDDIPPEILPYSNSCEFKLSRDGKSISFSSGELKAVISEETGSIEYFGPSGLYLREAKRESRLFDGYKAKRRFGGSTKKVMTADGEKTVVVSGEEEIIGDFYHTWLRLCFSTDEAIYGLGQHEEGFSDLRGKTVYSYHANRKIAIPLLVSTKGWGILMSTESPIIYNDNEYGSYIYSETVKQLDFYFLAGGSPDGVIALYRQLTGKAGLLPKWAFGYMQSRERYESFSELLDIAREFRSRKIGVDCLIQDWCSWPQGEWGQKSFDPVPYPDPDKNIDELHSLGVKLILSIWPNPAPSTGDYAELDKNGELLITKDFYNSLDPCARKTYWNQLERGLYRYGVDGWWCDNSEPFSPEWNLMIRKPECKAYDDFILAGCDRLPPDRLLAYPFHHAQAVYEGQRNVTDQKRVVNLTRCAYSGSQRYSCILWSGDICASWDTLKKQVAAGTMFSASGLPYWTVDIGGFFVKNSVSWYWKGDYDSPESDKAYWELYLRWYQWAAFLPIFRAHGTDLKREPWVFQDSGDTRFYDAMLKANRLRYSLIPYIYSAAAMAYFEDGSIIKPLGFDYPDDPVARSLGGQYMFGKSLMVCPVTEPMYSHEAEPGCDRTVKVYLPAGGWYHFFTGAYYEGGGWIDVSAPLDSIPVFVKEGSVLPIAKESCRVLPKEIITYRVYPGRDGCFSLYEDSADGYGYERGEYSITNIVWDDKLKTLTASDSRKLSYIIVG</sequence>
<accession>A0A9D1NR09</accession>
<proteinExistence type="inferred from homology"/>
<dbReference type="SUPFAM" id="SSF51011">
    <property type="entry name" value="Glycosyl hydrolase domain"/>
    <property type="match status" value="1"/>
</dbReference>
<feature type="domain" description="DUF5110" evidence="5">
    <location>
        <begin position="715"/>
        <end position="762"/>
    </location>
</feature>
<dbReference type="Gene3D" id="2.60.40.1760">
    <property type="entry name" value="glycosyl hydrolase (family 31)"/>
    <property type="match status" value="1"/>
</dbReference>
<keyword evidence="2" id="KW-0378">Hydrolase</keyword>
<reference evidence="7" key="2">
    <citation type="journal article" date="2021" name="PeerJ">
        <title>Extensive microbial diversity within the chicken gut microbiome revealed by metagenomics and culture.</title>
        <authorList>
            <person name="Gilroy R."/>
            <person name="Ravi A."/>
            <person name="Getino M."/>
            <person name="Pursley I."/>
            <person name="Horton D.L."/>
            <person name="Alikhan N.F."/>
            <person name="Baker D."/>
            <person name="Gharbi K."/>
            <person name="Hall N."/>
            <person name="Watson M."/>
            <person name="Adriaenssens E.M."/>
            <person name="Foster-Nyarko E."/>
            <person name="Jarju S."/>
            <person name="Secka A."/>
            <person name="Antonio M."/>
            <person name="Oren A."/>
            <person name="Chaudhuri R.R."/>
            <person name="La Ragione R."/>
            <person name="Hildebrand F."/>
            <person name="Pallen M.J."/>
        </authorList>
    </citation>
    <scope>NUCLEOTIDE SEQUENCE</scope>
    <source>
        <strain evidence="7">1370</strain>
    </source>
</reference>
<comment type="caution">
    <text evidence="7">The sequence shown here is derived from an EMBL/GenBank/DDBJ whole genome shotgun (WGS) entry which is preliminary data.</text>
</comment>
<evidence type="ECO:0000259" key="3">
    <source>
        <dbReference type="Pfam" id="PF01055"/>
    </source>
</evidence>
<comment type="similarity">
    <text evidence="1 2">Belongs to the glycosyl hydrolase 31 family.</text>
</comment>
<dbReference type="PANTHER" id="PTHR43863:SF2">
    <property type="entry name" value="MALTASE-GLUCOAMYLASE"/>
    <property type="match status" value="1"/>
</dbReference>
<evidence type="ECO:0000256" key="2">
    <source>
        <dbReference type="RuleBase" id="RU361185"/>
    </source>
</evidence>
<evidence type="ECO:0000256" key="1">
    <source>
        <dbReference type="ARBA" id="ARBA00007806"/>
    </source>
</evidence>